<dbReference type="Pfam" id="PF07258">
    <property type="entry name" value="COMM_domain"/>
    <property type="match status" value="1"/>
</dbReference>
<reference evidence="2 4" key="2">
    <citation type="journal article" date="2018" name="Plant J.">
        <title>The Physcomitrella patens chromosome-scale assembly reveals moss genome structure and evolution.</title>
        <authorList>
            <person name="Lang D."/>
            <person name="Ullrich K.K."/>
            <person name="Murat F."/>
            <person name="Fuchs J."/>
            <person name="Jenkins J."/>
            <person name="Haas F.B."/>
            <person name="Piednoel M."/>
            <person name="Gundlach H."/>
            <person name="Van Bel M."/>
            <person name="Meyberg R."/>
            <person name="Vives C."/>
            <person name="Morata J."/>
            <person name="Symeonidi A."/>
            <person name="Hiss M."/>
            <person name="Muchero W."/>
            <person name="Kamisugi Y."/>
            <person name="Saleh O."/>
            <person name="Blanc G."/>
            <person name="Decker E.L."/>
            <person name="van Gessel N."/>
            <person name="Grimwood J."/>
            <person name="Hayes R.D."/>
            <person name="Graham S.W."/>
            <person name="Gunter L.E."/>
            <person name="McDaniel S.F."/>
            <person name="Hoernstein S.N.W."/>
            <person name="Larsson A."/>
            <person name="Li F.W."/>
            <person name="Perroud P.F."/>
            <person name="Phillips J."/>
            <person name="Ranjan P."/>
            <person name="Rokshar D.S."/>
            <person name="Rothfels C.J."/>
            <person name="Schneider L."/>
            <person name="Shu S."/>
            <person name="Stevenson D.W."/>
            <person name="Thummler F."/>
            <person name="Tillich M."/>
            <person name="Villarreal Aguilar J.C."/>
            <person name="Widiez T."/>
            <person name="Wong G.K."/>
            <person name="Wymore A."/>
            <person name="Zhang Y."/>
            <person name="Zimmer A.D."/>
            <person name="Quatrano R.S."/>
            <person name="Mayer K.F.X."/>
            <person name="Goodstein D."/>
            <person name="Casacuberta J.M."/>
            <person name="Vandepoele K."/>
            <person name="Reski R."/>
            <person name="Cuming A.C."/>
            <person name="Tuskan G.A."/>
            <person name="Maumus F."/>
            <person name="Salse J."/>
            <person name="Schmutz J."/>
            <person name="Rensing S.A."/>
        </authorList>
    </citation>
    <scope>NUCLEOTIDE SEQUENCE [LARGE SCALE GENOMIC DNA]</scope>
    <source>
        <strain evidence="3 4">cv. Gransden 2004</strain>
    </source>
</reference>
<keyword evidence="4" id="KW-1185">Reference proteome</keyword>
<dbReference type="EnsemblPlants" id="Pp3c14_5740V3.1">
    <property type="protein sequence ID" value="Pp3c14_5740V3.1"/>
    <property type="gene ID" value="Pp3c14_5740"/>
</dbReference>
<dbReference type="GeneID" id="112291555"/>
<dbReference type="InterPro" id="IPR017920">
    <property type="entry name" value="COMM"/>
</dbReference>
<reference evidence="2 4" key="1">
    <citation type="journal article" date="2008" name="Science">
        <title>The Physcomitrella genome reveals evolutionary insights into the conquest of land by plants.</title>
        <authorList>
            <person name="Rensing S."/>
            <person name="Lang D."/>
            <person name="Zimmer A."/>
            <person name="Terry A."/>
            <person name="Salamov A."/>
            <person name="Shapiro H."/>
            <person name="Nishiyama T."/>
            <person name="Perroud P.-F."/>
            <person name="Lindquist E."/>
            <person name="Kamisugi Y."/>
            <person name="Tanahashi T."/>
            <person name="Sakakibara K."/>
            <person name="Fujita T."/>
            <person name="Oishi K."/>
            <person name="Shin-I T."/>
            <person name="Kuroki Y."/>
            <person name="Toyoda A."/>
            <person name="Suzuki Y."/>
            <person name="Hashimoto A."/>
            <person name="Yamaguchi K."/>
            <person name="Sugano A."/>
            <person name="Kohara Y."/>
            <person name="Fujiyama A."/>
            <person name="Anterola A."/>
            <person name="Aoki S."/>
            <person name="Ashton N."/>
            <person name="Barbazuk W.B."/>
            <person name="Barker E."/>
            <person name="Bennetzen J."/>
            <person name="Bezanilla M."/>
            <person name="Blankenship R."/>
            <person name="Cho S.H."/>
            <person name="Dutcher S."/>
            <person name="Estelle M."/>
            <person name="Fawcett J.A."/>
            <person name="Gundlach H."/>
            <person name="Hanada K."/>
            <person name="Heyl A."/>
            <person name="Hicks K.A."/>
            <person name="Hugh J."/>
            <person name="Lohr M."/>
            <person name="Mayer K."/>
            <person name="Melkozernov A."/>
            <person name="Murata T."/>
            <person name="Nelson D."/>
            <person name="Pils B."/>
            <person name="Prigge M."/>
            <person name="Reiss B."/>
            <person name="Renner T."/>
            <person name="Rombauts S."/>
            <person name="Rushton P."/>
            <person name="Sanderfoot A."/>
            <person name="Schween G."/>
            <person name="Shiu S.-H."/>
            <person name="Stueber K."/>
            <person name="Theodoulou F.L."/>
            <person name="Tu H."/>
            <person name="Van de Peer Y."/>
            <person name="Verrier P.J."/>
            <person name="Waters E."/>
            <person name="Wood A."/>
            <person name="Yang L."/>
            <person name="Cove D."/>
            <person name="Cuming A."/>
            <person name="Hasebe M."/>
            <person name="Lucas S."/>
            <person name="Mishler D.B."/>
            <person name="Reski R."/>
            <person name="Grigoriev I."/>
            <person name="Quatrano R.S."/>
            <person name="Boore J.L."/>
        </authorList>
    </citation>
    <scope>NUCLEOTIDE SEQUENCE [LARGE SCALE GENOMIC DNA]</scope>
    <source>
        <strain evidence="3 4">cv. Gransden 2004</strain>
    </source>
</reference>
<dbReference type="PANTHER" id="PTHR15857:SF0">
    <property type="entry name" value="COMM DOMAIN-CONTAINING PROTEIN 2"/>
    <property type="match status" value="1"/>
</dbReference>
<organism evidence="2">
    <name type="scientific">Physcomitrium patens</name>
    <name type="common">Spreading-leaved earth moss</name>
    <name type="synonym">Physcomitrella patens</name>
    <dbReference type="NCBI Taxonomy" id="3218"/>
    <lineage>
        <taxon>Eukaryota</taxon>
        <taxon>Viridiplantae</taxon>
        <taxon>Streptophyta</taxon>
        <taxon>Embryophyta</taxon>
        <taxon>Bryophyta</taxon>
        <taxon>Bryophytina</taxon>
        <taxon>Bryopsida</taxon>
        <taxon>Funariidae</taxon>
        <taxon>Funariales</taxon>
        <taxon>Funariaceae</taxon>
        <taxon>Physcomitrium</taxon>
    </lineage>
</organism>
<dbReference type="Gramene" id="Pp3c14_5740V3.2">
    <property type="protein sequence ID" value="Pp3c14_5740V3.2"/>
    <property type="gene ID" value="Pp3c14_5740"/>
</dbReference>
<dbReference type="EnsemblPlants" id="Pp3c14_5740V3.3">
    <property type="protein sequence ID" value="Pp3c14_5740V3.3"/>
    <property type="gene ID" value="Pp3c14_5740"/>
</dbReference>
<reference evidence="3" key="3">
    <citation type="submission" date="2020-12" db="UniProtKB">
        <authorList>
            <consortium name="EnsemblPlants"/>
        </authorList>
    </citation>
    <scope>IDENTIFICATION</scope>
</reference>
<dbReference type="AlphaFoldDB" id="A0A2K1JGM7"/>
<proteinExistence type="predicted"/>
<dbReference type="PaxDb" id="3218-PP1S150_80V6.1"/>
<sequence>MAHQVQVPEFLLGADLAVSQEFAKIALDRIVKSEAGTRGFAKAARVLQVTVEDVEQAVAALTTLYARAVRLQLQHAELLTIFSDAGFEEATGAVLADMFTQRHQELFGVVALNGTSFSRLDWRLDIQVASRSLRQQATPRYLLALKTTDGVKHIEADYSVLKDVCLQLEAALAESRSTRSRRFLRVFR</sequence>
<gene>
    <name evidence="3" type="primary">LOC112291555</name>
    <name evidence="2" type="ORF">PHYPA_018072</name>
</gene>
<dbReference type="RefSeq" id="XP_024394901.1">
    <property type="nucleotide sequence ID" value="XM_024539133.2"/>
</dbReference>
<dbReference type="OMA" id="NGDHNTQ"/>
<dbReference type="Proteomes" id="UP000006727">
    <property type="component" value="Chromosome 14"/>
</dbReference>
<protein>
    <recommendedName>
        <fullName evidence="1">COMM domain-containing protein</fullName>
    </recommendedName>
</protein>
<dbReference type="OrthoDB" id="10257479at2759"/>
<dbReference type="EnsemblPlants" id="Pp3c14_5740V3.4">
    <property type="protein sequence ID" value="Pp3c14_5740V3.4"/>
    <property type="gene ID" value="Pp3c14_5740"/>
</dbReference>
<feature type="domain" description="COMM" evidence="1">
    <location>
        <begin position="116"/>
        <end position="179"/>
    </location>
</feature>
<evidence type="ECO:0000313" key="2">
    <source>
        <dbReference type="EMBL" id="PNR40669.1"/>
    </source>
</evidence>
<dbReference type="EnsemblPlants" id="Pp3c14_5740V3.2">
    <property type="protein sequence ID" value="Pp3c14_5740V3.2"/>
    <property type="gene ID" value="Pp3c14_5740"/>
</dbReference>
<evidence type="ECO:0000259" key="1">
    <source>
        <dbReference type="PROSITE" id="PS51269"/>
    </source>
</evidence>
<dbReference type="PANTHER" id="PTHR15857">
    <property type="entry name" value="COMM DOMAIN CONTAINING PROTEIN 2"/>
    <property type="match status" value="1"/>
</dbReference>
<evidence type="ECO:0000313" key="4">
    <source>
        <dbReference type="Proteomes" id="UP000006727"/>
    </source>
</evidence>
<evidence type="ECO:0000313" key="3">
    <source>
        <dbReference type="EnsemblPlants" id="Pp3c14_5740V3.1"/>
    </source>
</evidence>
<dbReference type="InterPro" id="IPR037354">
    <property type="entry name" value="Commd2"/>
</dbReference>
<accession>A0A2K1JGM7</accession>
<dbReference type="Gramene" id="Pp3c14_5740V3.4">
    <property type="protein sequence ID" value="Pp3c14_5740V3.4"/>
    <property type="gene ID" value="Pp3c14_5740"/>
</dbReference>
<dbReference type="Gramene" id="Pp3c14_5740V3.1">
    <property type="protein sequence ID" value="Pp3c14_5740V3.1"/>
    <property type="gene ID" value="Pp3c14_5740"/>
</dbReference>
<dbReference type="EMBL" id="ABEU02000014">
    <property type="protein sequence ID" value="PNR40669.1"/>
    <property type="molecule type" value="Genomic_DNA"/>
</dbReference>
<dbReference type="STRING" id="3218.A0A2K1JGM7"/>
<dbReference type="Gramene" id="Pp3c14_5740V3.3">
    <property type="protein sequence ID" value="Pp3c14_5740V3.3"/>
    <property type="gene ID" value="Pp3c14_5740"/>
</dbReference>
<dbReference type="PROSITE" id="PS51269">
    <property type="entry name" value="COMM"/>
    <property type="match status" value="1"/>
</dbReference>
<name>A0A2K1JGM7_PHYPA</name>